<keyword evidence="4 6" id="KW-0472">Membrane</keyword>
<evidence type="ECO:0000256" key="2">
    <source>
        <dbReference type="ARBA" id="ARBA00022692"/>
    </source>
</evidence>
<protein>
    <submittedName>
        <fullName evidence="8">FUSC family protein</fullName>
    </submittedName>
</protein>
<keyword evidence="3 6" id="KW-1133">Transmembrane helix</keyword>
<feature type="transmembrane region" description="Helical" evidence="6">
    <location>
        <begin position="370"/>
        <end position="388"/>
    </location>
</feature>
<evidence type="ECO:0000256" key="5">
    <source>
        <dbReference type="SAM" id="MobiDB-lite"/>
    </source>
</evidence>
<dbReference type="Proteomes" id="UP000319210">
    <property type="component" value="Unassembled WGS sequence"/>
</dbReference>
<organism evidence="8 9">
    <name type="scientific">Streptomyces cacaoi</name>
    <dbReference type="NCBI Taxonomy" id="1898"/>
    <lineage>
        <taxon>Bacteria</taxon>
        <taxon>Bacillati</taxon>
        <taxon>Actinomycetota</taxon>
        <taxon>Actinomycetes</taxon>
        <taxon>Kitasatosporales</taxon>
        <taxon>Streptomycetaceae</taxon>
        <taxon>Streptomyces</taxon>
    </lineage>
</organism>
<feature type="transmembrane region" description="Helical" evidence="6">
    <location>
        <begin position="419"/>
        <end position="435"/>
    </location>
</feature>
<evidence type="ECO:0000256" key="1">
    <source>
        <dbReference type="ARBA" id="ARBA00004141"/>
    </source>
</evidence>
<feature type="domain" description="Integral membrane bound transporter" evidence="7">
    <location>
        <begin position="380"/>
        <end position="503"/>
    </location>
</feature>
<feature type="transmembrane region" description="Helical" evidence="6">
    <location>
        <begin position="138"/>
        <end position="155"/>
    </location>
</feature>
<evidence type="ECO:0000313" key="9">
    <source>
        <dbReference type="Proteomes" id="UP000319210"/>
    </source>
</evidence>
<feature type="transmembrane region" description="Helical" evidence="6">
    <location>
        <begin position="161"/>
        <end position="184"/>
    </location>
</feature>
<sequence length="727" mass="75400">MISLPVRARPGIQTPPTARFSLRGVLALNPGPWLWGQALLVAGSGAAVFLCGVWAAGLTAGLAAFVGSWNVMLEQRTPAAHRRRLAPVTGVALVLAAMAGFTLSAVHASPWAVIGTGAALTAGCYYLCLVLRAAPPGGFLYLLAYSLCGATPVTTGQLPALLGWAAAGAAAGWLIALAETLAVGRAAEHRAVARAYRSLAALIAATGSERAEAARHTAVTDLDVTWQTVRRGATEAMRRSGEWQRLADLCRYAATAVAAAGALPHTTGRTALDAWHAAASTTAQRLEQQARRGRGPAPDEGPDPDPPPASRHRTPTDATARLHRALADARRSFRTTAPAGHRPADCARYPSLRTALAAGLRRRSFAWRHATRAGGAVLAAGVLTHLSGLTEPGWAMIAAGSVLLASDGVGTVNRAVQRCLGTLVGLGATAAVLALRPAEAVVVLLAAALVGLAQPFLAKNSALAMVVLTPGVLPLSYSGSGPYLPLLDDRLLTTALGCAVAVLTVPALWRRPDAALLRARLATAVRALTAEASGPHAEYIRRRTVLTALQNTGNAFRQALADLRPSQAALALWPSFLALQELGFHLAARPLSTTERDSAARALHGLAEAAEHGTPPRSGDPLPADWATPDARDAFRRLRAALGDGLPLPADDRLIRGQLRGPEGHPLPHTPVTLIDPNGTQADVAYTDAHGRYALRPAGTGRHLLIATADGTTAPTAHAVRVPVPGG</sequence>
<evidence type="ECO:0000256" key="4">
    <source>
        <dbReference type="ARBA" id="ARBA00023136"/>
    </source>
</evidence>
<feature type="transmembrane region" description="Helical" evidence="6">
    <location>
        <begin position="85"/>
        <end position="105"/>
    </location>
</feature>
<dbReference type="InterPro" id="IPR008969">
    <property type="entry name" value="CarboxyPept-like_regulatory"/>
</dbReference>
<dbReference type="EMBL" id="BJMM01000002">
    <property type="protein sequence ID" value="GEB47936.1"/>
    <property type="molecule type" value="Genomic_DNA"/>
</dbReference>
<feature type="transmembrane region" description="Helical" evidence="6">
    <location>
        <begin position="38"/>
        <end position="65"/>
    </location>
</feature>
<comment type="subcellular location">
    <subcellularLocation>
        <location evidence="1">Membrane</location>
        <topology evidence="1">Multi-pass membrane protein</topology>
    </subcellularLocation>
</comment>
<feature type="transmembrane region" description="Helical" evidence="6">
    <location>
        <begin position="111"/>
        <end position="131"/>
    </location>
</feature>
<name>A0A4Y3QRC7_STRCI</name>
<comment type="caution">
    <text evidence="8">The sequence shown here is derived from an EMBL/GenBank/DDBJ whole genome shotgun (WGS) entry which is preliminary data.</text>
</comment>
<dbReference type="GO" id="GO:0016020">
    <property type="term" value="C:membrane"/>
    <property type="evidence" value="ECO:0007669"/>
    <property type="project" value="UniProtKB-SubCell"/>
</dbReference>
<dbReference type="InterPro" id="IPR049453">
    <property type="entry name" value="Memb_transporter_dom"/>
</dbReference>
<proteinExistence type="predicted"/>
<evidence type="ECO:0000256" key="6">
    <source>
        <dbReference type="SAM" id="Phobius"/>
    </source>
</evidence>
<dbReference type="RefSeq" id="WP_086815529.1">
    <property type="nucleotide sequence ID" value="NZ_BJMM01000002.1"/>
</dbReference>
<evidence type="ECO:0000256" key="3">
    <source>
        <dbReference type="ARBA" id="ARBA00022989"/>
    </source>
</evidence>
<evidence type="ECO:0000313" key="8">
    <source>
        <dbReference type="EMBL" id="GEB47936.1"/>
    </source>
</evidence>
<dbReference type="AlphaFoldDB" id="A0A4Y3QRC7"/>
<dbReference type="SUPFAM" id="SSF49464">
    <property type="entry name" value="Carboxypeptidase regulatory domain-like"/>
    <property type="match status" value="1"/>
</dbReference>
<keyword evidence="2 6" id="KW-0812">Transmembrane</keyword>
<dbReference type="Pfam" id="PF13515">
    <property type="entry name" value="FUSC_2"/>
    <property type="match status" value="1"/>
</dbReference>
<reference evidence="8 9" key="1">
    <citation type="submission" date="2019-06" db="EMBL/GenBank/DDBJ databases">
        <title>Whole genome shotgun sequence of Streptomyces cacaoi subsp. cacaoi NBRC 12748.</title>
        <authorList>
            <person name="Hosoyama A."/>
            <person name="Uohara A."/>
            <person name="Ohji S."/>
            <person name="Ichikawa N."/>
        </authorList>
    </citation>
    <scope>NUCLEOTIDE SEQUENCE [LARGE SCALE GENOMIC DNA]</scope>
    <source>
        <strain evidence="8 9">NBRC 12748</strain>
    </source>
</reference>
<feature type="transmembrane region" description="Helical" evidence="6">
    <location>
        <begin position="441"/>
        <end position="457"/>
    </location>
</feature>
<feature type="region of interest" description="Disordered" evidence="5">
    <location>
        <begin position="279"/>
        <end position="317"/>
    </location>
</feature>
<evidence type="ECO:0000259" key="7">
    <source>
        <dbReference type="Pfam" id="PF13515"/>
    </source>
</evidence>
<accession>A0A4Y3QRC7</accession>
<keyword evidence="9" id="KW-1185">Reference proteome</keyword>
<feature type="transmembrane region" description="Helical" evidence="6">
    <location>
        <begin position="491"/>
        <end position="509"/>
    </location>
</feature>
<gene>
    <name evidence="8" type="ORF">SCA03_04870</name>
</gene>
<feature type="transmembrane region" description="Helical" evidence="6">
    <location>
        <begin position="462"/>
        <end position="479"/>
    </location>
</feature>
<dbReference type="Pfam" id="PF13620">
    <property type="entry name" value="CarboxypepD_reg"/>
    <property type="match status" value="1"/>
</dbReference>